<dbReference type="Pfam" id="PF02639">
    <property type="entry name" value="DUF188"/>
    <property type="match status" value="1"/>
</dbReference>
<dbReference type="OrthoDB" id="9798918at2"/>
<protein>
    <recommendedName>
        <fullName evidence="2">UPF0178 protein FPZ44_15255</fullName>
    </recommendedName>
</protein>
<dbReference type="EMBL" id="VNJK01000001">
    <property type="protein sequence ID" value="TVX94287.1"/>
    <property type="molecule type" value="Genomic_DNA"/>
</dbReference>
<evidence type="ECO:0000313" key="4">
    <source>
        <dbReference type="Proteomes" id="UP000318102"/>
    </source>
</evidence>
<comment type="similarity">
    <text evidence="1 2">Belongs to the UPF0178 family.</text>
</comment>
<dbReference type="RefSeq" id="WP_144991395.1">
    <property type="nucleotide sequence ID" value="NZ_VNJK01000001.1"/>
</dbReference>
<evidence type="ECO:0000256" key="1">
    <source>
        <dbReference type="ARBA" id="ARBA00008522"/>
    </source>
</evidence>
<dbReference type="PANTHER" id="PTHR35146:SF1">
    <property type="entry name" value="UPF0178 PROTEIN YAII"/>
    <property type="match status" value="1"/>
</dbReference>
<evidence type="ECO:0000256" key="2">
    <source>
        <dbReference type="HAMAP-Rule" id="MF_00489"/>
    </source>
</evidence>
<dbReference type="Proteomes" id="UP000318102">
    <property type="component" value="Unassembled WGS sequence"/>
</dbReference>
<organism evidence="3 4">
    <name type="scientific">Paenibacillus agilis</name>
    <dbReference type="NCBI Taxonomy" id="3020863"/>
    <lineage>
        <taxon>Bacteria</taxon>
        <taxon>Bacillati</taxon>
        <taxon>Bacillota</taxon>
        <taxon>Bacilli</taxon>
        <taxon>Bacillales</taxon>
        <taxon>Paenibacillaceae</taxon>
        <taxon>Paenibacillus</taxon>
    </lineage>
</organism>
<name>A0A559J328_9BACL</name>
<comment type="caution">
    <text evidence="3">The sequence shown here is derived from an EMBL/GenBank/DDBJ whole genome shotgun (WGS) entry which is preliminary data.</text>
</comment>
<dbReference type="AlphaFoldDB" id="A0A559J328"/>
<dbReference type="PANTHER" id="PTHR35146">
    <property type="entry name" value="UPF0178 PROTEIN YAII"/>
    <property type="match status" value="1"/>
</dbReference>
<dbReference type="NCBIfam" id="NF001095">
    <property type="entry name" value="PRK00124.1"/>
    <property type="match status" value="1"/>
</dbReference>
<accession>A0A559J328</accession>
<proteinExistence type="inferred from homology"/>
<dbReference type="CDD" id="cd18720">
    <property type="entry name" value="PIN_YqxD-like"/>
    <property type="match status" value="1"/>
</dbReference>
<keyword evidence="4" id="KW-1185">Reference proteome</keyword>
<reference evidence="3 4" key="1">
    <citation type="submission" date="2019-07" db="EMBL/GenBank/DDBJ databases">
        <authorList>
            <person name="Kim J."/>
        </authorList>
    </citation>
    <scope>NUCLEOTIDE SEQUENCE [LARGE SCALE GENOMIC DNA]</scope>
    <source>
        <strain evidence="3 4">N4</strain>
    </source>
</reference>
<gene>
    <name evidence="3" type="ORF">FPZ44_15255</name>
</gene>
<dbReference type="HAMAP" id="MF_00489">
    <property type="entry name" value="UPF0178"/>
    <property type="match status" value="1"/>
</dbReference>
<dbReference type="InterPro" id="IPR003791">
    <property type="entry name" value="UPF0178"/>
</dbReference>
<evidence type="ECO:0000313" key="3">
    <source>
        <dbReference type="EMBL" id="TVX94287.1"/>
    </source>
</evidence>
<sequence>MEKRMSLHRIIVDADACPVKVEIMTIAEQYHVHALFIASYAAYQNNSLSSSYVRSIYVDQGFQAADMYIANEARSGDIVVTNDYGLAALCLPRGCIVLTPRGKELHIGNVDELLEQRHFSAKARRAGQRTKGPKAMTLEDREKFQHELTKVLLRQQENHSL</sequence>